<proteinExistence type="predicted"/>
<dbReference type="Gene3D" id="3.40.30.120">
    <property type="match status" value="1"/>
</dbReference>
<keyword evidence="3" id="KW-0274">FAD</keyword>
<evidence type="ECO:0000256" key="2">
    <source>
        <dbReference type="ARBA" id="ARBA00022630"/>
    </source>
</evidence>
<evidence type="ECO:0000313" key="6">
    <source>
        <dbReference type="EMBL" id="TWJ15692.1"/>
    </source>
</evidence>
<dbReference type="PANTHER" id="PTHR43004">
    <property type="entry name" value="TRK SYSTEM POTASSIUM UPTAKE PROTEIN"/>
    <property type="match status" value="1"/>
</dbReference>
<dbReference type="SUPFAM" id="SSF51905">
    <property type="entry name" value="FAD/NAD(P)-binding domain"/>
    <property type="match status" value="1"/>
</dbReference>
<dbReference type="Gene3D" id="3.50.50.60">
    <property type="entry name" value="FAD/NAD(P)-binding domain"/>
    <property type="match status" value="1"/>
</dbReference>
<evidence type="ECO:0000256" key="1">
    <source>
        <dbReference type="ARBA" id="ARBA00001974"/>
    </source>
</evidence>
<evidence type="ECO:0000259" key="5">
    <source>
        <dbReference type="Pfam" id="PF01494"/>
    </source>
</evidence>
<dbReference type="GO" id="GO:0071949">
    <property type="term" value="F:FAD binding"/>
    <property type="evidence" value="ECO:0007669"/>
    <property type="project" value="InterPro"/>
</dbReference>
<evidence type="ECO:0000256" key="4">
    <source>
        <dbReference type="SAM" id="MobiDB-lite"/>
    </source>
</evidence>
<dbReference type="PRINTS" id="PR00420">
    <property type="entry name" value="RNGMNOXGNASE"/>
</dbReference>
<gene>
    <name evidence="6" type="ORF">LX16_1403</name>
</gene>
<comment type="cofactor">
    <cofactor evidence="1">
        <name>FAD</name>
        <dbReference type="ChEBI" id="CHEBI:57692"/>
    </cofactor>
</comment>
<dbReference type="OrthoDB" id="8670884at2"/>
<evidence type="ECO:0000256" key="3">
    <source>
        <dbReference type="ARBA" id="ARBA00022827"/>
    </source>
</evidence>
<dbReference type="InterPro" id="IPR002938">
    <property type="entry name" value="FAD-bd"/>
</dbReference>
<keyword evidence="6" id="KW-0560">Oxidoreductase</keyword>
<dbReference type="Proteomes" id="UP000321617">
    <property type="component" value="Unassembled WGS sequence"/>
</dbReference>
<keyword evidence="6" id="KW-0503">Monooxygenase</keyword>
<dbReference type="Gene3D" id="3.30.70.2450">
    <property type="match status" value="1"/>
</dbReference>
<dbReference type="RefSeq" id="WP_147134801.1">
    <property type="nucleotide sequence ID" value="NZ_BAABIJ010000001.1"/>
</dbReference>
<dbReference type="InterPro" id="IPR050641">
    <property type="entry name" value="RIFMO-like"/>
</dbReference>
<dbReference type="EMBL" id="VLLL01000005">
    <property type="protein sequence ID" value="TWJ15692.1"/>
    <property type="molecule type" value="Genomic_DNA"/>
</dbReference>
<accession>A0A562VCV0</accession>
<organism evidence="6 7">
    <name type="scientific">Stackebrandtia albiflava</name>
    <dbReference type="NCBI Taxonomy" id="406432"/>
    <lineage>
        <taxon>Bacteria</taxon>
        <taxon>Bacillati</taxon>
        <taxon>Actinomycetota</taxon>
        <taxon>Actinomycetes</taxon>
        <taxon>Glycomycetales</taxon>
        <taxon>Glycomycetaceae</taxon>
        <taxon>Stackebrandtia</taxon>
    </lineage>
</organism>
<feature type="domain" description="FAD-binding" evidence="5">
    <location>
        <begin position="3"/>
        <end position="329"/>
    </location>
</feature>
<dbReference type="GO" id="GO:0016709">
    <property type="term" value="F:oxidoreductase activity, acting on paired donors, with incorporation or reduction of molecular oxygen, NAD(P)H as one donor, and incorporation of one atom of oxygen"/>
    <property type="evidence" value="ECO:0007669"/>
    <property type="project" value="UniProtKB-ARBA"/>
</dbReference>
<evidence type="ECO:0000313" key="7">
    <source>
        <dbReference type="Proteomes" id="UP000321617"/>
    </source>
</evidence>
<dbReference type="InterPro" id="IPR036188">
    <property type="entry name" value="FAD/NAD-bd_sf"/>
</dbReference>
<keyword evidence="7" id="KW-1185">Reference proteome</keyword>
<protein>
    <submittedName>
        <fullName evidence="6">Pentachlorophenol monooxygenase/3-(3-hydroxy-phenyl)propionate hydroxylase</fullName>
    </submittedName>
</protein>
<dbReference type="AlphaFoldDB" id="A0A562VCV0"/>
<reference evidence="6 7" key="1">
    <citation type="journal article" date="2013" name="Stand. Genomic Sci.">
        <title>Genomic Encyclopedia of Type Strains, Phase I: The one thousand microbial genomes (KMG-I) project.</title>
        <authorList>
            <person name="Kyrpides N.C."/>
            <person name="Woyke T."/>
            <person name="Eisen J.A."/>
            <person name="Garrity G."/>
            <person name="Lilburn T.G."/>
            <person name="Beck B.J."/>
            <person name="Whitman W.B."/>
            <person name="Hugenholtz P."/>
            <person name="Klenk H.P."/>
        </authorList>
    </citation>
    <scope>NUCLEOTIDE SEQUENCE [LARGE SCALE GENOMIC DNA]</scope>
    <source>
        <strain evidence="6 7">DSM 45044</strain>
    </source>
</reference>
<comment type="caution">
    <text evidence="6">The sequence shown here is derived from an EMBL/GenBank/DDBJ whole genome shotgun (WGS) entry which is preliminary data.</text>
</comment>
<name>A0A562VCV0_9ACTN</name>
<dbReference type="Pfam" id="PF01494">
    <property type="entry name" value="FAD_binding_3"/>
    <property type="match status" value="1"/>
</dbReference>
<dbReference type="PANTHER" id="PTHR43004:SF19">
    <property type="entry name" value="BINDING MONOOXYGENASE, PUTATIVE (JCVI)-RELATED"/>
    <property type="match status" value="1"/>
</dbReference>
<sequence length="509" mass="55523">MTATVIVIGAGPVGQTSALLLARWGLDVTLLDAAPGRTATGSRSICQQRDVLDIWSHIGARAATTEGLTWTTAKTYHRGRPIHSATFPATTGTPPFVNLSQSRTETILDGLIAAQPRITVHWDHPVTDVAETGHTVTVTTPHGTHHGDYAVLATGAHGRTLRERLGIDFPGTSYDDVFLITDVAADLDHPDERHFHFDPPGSPARQTLIHPCPGGTYRIDWQLDPRHRTVSPPDLRRLVRAATGTDRFRILWSTTYRFHSRVATRMATGRVLLAGDAAHLYAPFGARGLNSGIPDAENLAWKIAAHAHGWAHPDILDSYHRERHAAARENQEVVDTTMRFLTPHTDAQRHHREQVLRAAHTDPDAARHIDSGRFAEPYWYPESPLHTAAPHRPPGDRPPKGGTATTAPGAILPDPPEGTPSLRPRVRGRFTLITRDHADTTWFHRTTDAPTAHIALCDVDPTGHAADHLGIRPGEAWLTRPDAHLAATIDTAGPADVARAVRTALAHPD</sequence>
<feature type="region of interest" description="Disordered" evidence="4">
    <location>
        <begin position="380"/>
        <end position="424"/>
    </location>
</feature>
<keyword evidence="2" id="KW-0285">Flavoprotein</keyword>